<dbReference type="AlphaFoldDB" id="A0A317C2U2"/>
<feature type="domain" description="VOC" evidence="1">
    <location>
        <begin position="6"/>
        <end position="126"/>
    </location>
</feature>
<evidence type="ECO:0000313" key="3">
    <source>
        <dbReference type="Proteomes" id="UP000245539"/>
    </source>
</evidence>
<dbReference type="Pfam" id="PF00903">
    <property type="entry name" value="Glyoxalase"/>
    <property type="match status" value="1"/>
</dbReference>
<dbReference type="OrthoDB" id="8776491at2"/>
<dbReference type="GO" id="GO:0016829">
    <property type="term" value="F:lyase activity"/>
    <property type="evidence" value="ECO:0007669"/>
    <property type="project" value="UniProtKB-KW"/>
</dbReference>
<dbReference type="Proteomes" id="UP000245539">
    <property type="component" value="Unassembled WGS sequence"/>
</dbReference>
<keyword evidence="3" id="KW-1185">Reference proteome</keyword>
<sequence>MMKQNAVGWFDIYVNDMDRAANFYQTVFEQTLEDLGDPTDSSVIMKAFPTDMANYGAGGALVKREGSGPVTGGTIVYFGTEDCTTEESRVSDAGGKVIQPKMSIGEFGWVSICMDTEGNLFGLSSMK</sequence>
<dbReference type="PROSITE" id="PS51819">
    <property type="entry name" value="VOC"/>
    <property type="match status" value="1"/>
</dbReference>
<dbReference type="Gene3D" id="3.10.180.10">
    <property type="entry name" value="2,3-Dihydroxybiphenyl 1,2-Dioxygenase, domain 1"/>
    <property type="match status" value="1"/>
</dbReference>
<keyword evidence="2" id="KW-0456">Lyase</keyword>
<evidence type="ECO:0000313" key="2">
    <source>
        <dbReference type="EMBL" id="PWQ92667.1"/>
    </source>
</evidence>
<dbReference type="InterPro" id="IPR052164">
    <property type="entry name" value="Anthracycline_SecMetBiosynth"/>
</dbReference>
<dbReference type="CDD" id="cd07247">
    <property type="entry name" value="SgaA_N_like"/>
    <property type="match status" value="1"/>
</dbReference>
<protein>
    <submittedName>
        <fullName evidence="2">Lactoylglutathione lyase</fullName>
    </submittedName>
</protein>
<dbReference type="InterPro" id="IPR029068">
    <property type="entry name" value="Glyas_Bleomycin-R_OHBP_Dase"/>
</dbReference>
<dbReference type="SUPFAM" id="SSF54593">
    <property type="entry name" value="Glyoxalase/Bleomycin resistance protein/Dihydroxybiphenyl dioxygenase"/>
    <property type="match status" value="1"/>
</dbReference>
<gene>
    <name evidence="2" type="ORF">DKW60_20140</name>
</gene>
<dbReference type="InterPro" id="IPR037523">
    <property type="entry name" value="VOC_core"/>
</dbReference>
<evidence type="ECO:0000259" key="1">
    <source>
        <dbReference type="PROSITE" id="PS51819"/>
    </source>
</evidence>
<accession>A0A317C2U2</accession>
<dbReference type="PANTHER" id="PTHR33993">
    <property type="entry name" value="GLYOXALASE-RELATED"/>
    <property type="match status" value="1"/>
</dbReference>
<organism evidence="2 3">
    <name type="scientific">Leucothrix pacifica</name>
    <dbReference type="NCBI Taxonomy" id="1247513"/>
    <lineage>
        <taxon>Bacteria</taxon>
        <taxon>Pseudomonadati</taxon>
        <taxon>Pseudomonadota</taxon>
        <taxon>Gammaproteobacteria</taxon>
        <taxon>Thiotrichales</taxon>
        <taxon>Thiotrichaceae</taxon>
        <taxon>Leucothrix</taxon>
    </lineage>
</organism>
<dbReference type="EMBL" id="QGKM01000079">
    <property type="protein sequence ID" value="PWQ92667.1"/>
    <property type="molecule type" value="Genomic_DNA"/>
</dbReference>
<comment type="caution">
    <text evidence="2">The sequence shown here is derived from an EMBL/GenBank/DDBJ whole genome shotgun (WGS) entry which is preliminary data.</text>
</comment>
<dbReference type="PANTHER" id="PTHR33993:SF2">
    <property type="entry name" value="VOC DOMAIN-CONTAINING PROTEIN"/>
    <property type="match status" value="1"/>
</dbReference>
<reference evidence="2 3" key="1">
    <citation type="submission" date="2018-05" db="EMBL/GenBank/DDBJ databases">
        <title>Leucothrix arctica sp. nov., isolated from Arctic seawater.</title>
        <authorList>
            <person name="Choi A."/>
            <person name="Baek K."/>
        </authorList>
    </citation>
    <scope>NUCLEOTIDE SEQUENCE [LARGE SCALE GENOMIC DNA]</scope>
    <source>
        <strain evidence="2 3">JCM 18388</strain>
    </source>
</reference>
<proteinExistence type="predicted"/>
<dbReference type="InterPro" id="IPR004360">
    <property type="entry name" value="Glyas_Fos-R_dOase_dom"/>
</dbReference>
<name>A0A317C2U2_9GAMM</name>